<dbReference type="EMBL" id="LGUA01000646">
    <property type="protein sequence ID" value="OAX80665.1"/>
    <property type="molecule type" value="Genomic_DNA"/>
</dbReference>
<organism evidence="1 2">
    <name type="scientific">Emergomyces africanus</name>
    <dbReference type="NCBI Taxonomy" id="1955775"/>
    <lineage>
        <taxon>Eukaryota</taxon>
        <taxon>Fungi</taxon>
        <taxon>Dikarya</taxon>
        <taxon>Ascomycota</taxon>
        <taxon>Pezizomycotina</taxon>
        <taxon>Eurotiomycetes</taxon>
        <taxon>Eurotiomycetidae</taxon>
        <taxon>Onygenales</taxon>
        <taxon>Ajellomycetaceae</taxon>
        <taxon>Emergomyces</taxon>
    </lineage>
</organism>
<accession>A0A1B7NV53</accession>
<comment type="caution">
    <text evidence="1">The sequence shown here is derived from an EMBL/GenBank/DDBJ whole genome shotgun (WGS) entry which is preliminary data.</text>
</comment>
<protein>
    <submittedName>
        <fullName evidence="1">Uncharacterized protein</fullName>
    </submittedName>
</protein>
<evidence type="ECO:0000313" key="2">
    <source>
        <dbReference type="Proteomes" id="UP000091918"/>
    </source>
</evidence>
<keyword evidence="2" id="KW-1185">Reference proteome</keyword>
<reference evidence="1 2" key="1">
    <citation type="submission" date="2015-07" db="EMBL/GenBank/DDBJ databases">
        <title>Emmonsia species relationships and genome sequence.</title>
        <authorList>
            <person name="Cuomo C.A."/>
            <person name="Schwartz I.S."/>
            <person name="Kenyon C."/>
            <person name="de Hoog G.S."/>
            <person name="Govender N.P."/>
            <person name="Botha A."/>
            <person name="Moreno L."/>
            <person name="de Vries M."/>
            <person name="Munoz J.F."/>
            <person name="Stielow J.B."/>
        </authorList>
    </citation>
    <scope>NUCLEOTIDE SEQUENCE [LARGE SCALE GENOMIC DNA]</scope>
    <source>
        <strain evidence="1 2">CBS 136260</strain>
    </source>
</reference>
<proteinExistence type="predicted"/>
<evidence type="ECO:0000313" key="1">
    <source>
        <dbReference type="EMBL" id="OAX80665.1"/>
    </source>
</evidence>
<gene>
    <name evidence="1" type="ORF">ACJ72_04999</name>
</gene>
<sequence length="96" mass="10841">MANDIARRMSLRNSTAVPVRAKDCSDYTALTQRPEIFRRTSNDPGLVSLLTASTRILSQLTLAETGEQKRELPLLFSEEGQEYLRQRQSEPSSQTL</sequence>
<name>A0A1B7NV53_9EURO</name>
<dbReference type="AlphaFoldDB" id="A0A1B7NV53"/>
<dbReference type="Proteomes" id="UP000091918">
    <property type="component" value="Unassembled WGS sequence"/>
</dbReference>